<dbReference type="RefSeq" id="XP_013285457.1">
    <property type="nucleotide sequence ID" value="XM_013430003.1"/>
</dbReference>
<feature type="compositionally biased region" description="Polar residues" evidence="1">
    <location>
        <begin position="146"/>
        <end position="168"/>
    </location>
</feature>
<dbReference type="GeneID" id="25304165"/>
<keyword evidence="3" id="KW-1185">Reference proteome</keyword>
<evidence type="ECO:0000313" key="2">
    <source>
        <dbReference type="EMBL" id="KIW81649.1"/>
    </source>
</evidence>
<evidence type="ECO:0000313" key="3">
    <source>
        <dbReference type="Proteomes" id="UP000053029"/>
    </source>
</evidence>
<feature type="compositionally biased region" description="Polar residues" evidence="1">
    <location>
        <begin position="54"/>
        <end position="66"/>
    </location>
</feature>
<feature type="compositionally biased region" description="Polar residues" evidence="1">
    <location>
        <begin position="18"/>
        <end position="30"/>
    </location>
</feature>
<reference evidence="2 3" key="1">
    <citation type="submission" date="2015-01" db="EMBL/GenBank/DDBJ databases">
        <title>The Genome Sequence of Fonsecaea pedrosoi CBS 271.37.</title>
        <authorList>
            <consortium name="The Broad Institute Genomics Platform"/>
            <person name="Cuomo C."/>
            <person name="de Hoog S."/>
            <person name="Gorbushina A."/>
            <person name="Stielow B."/>
            <person name="Teixiera M."/>
            <person name="Abouelleil A."/>
            <person name="Chapman S.B."/>
            <person name="Priest M."/>
            <person name="Young S.K."/>
            <person name="Wortman J."/>
            <person name="Nusbaum C."/>
            <person name="Birren B."/>
        </authorList>
    </citation>
    <scope>NUCLEOTIDE SEQUENCE [LARGE SCALE GENOMIC DNA]</scope>
    <source>
        <strain evidence="2 3">CBS 271.37</strain>
    </source>
</reference>
<feature type="region of interest" description="Disordered" evidence="1">
    <location>
        <begin position="242"/>
        <end position="261"/>
    </location>
</feature>
<feature type="compositionally biased region" description="Basic and acidic residues" evidence="1">
    <location>
        <begin position="121"/>
        <end position="140"/>
    </location>
</feature>
<evidence type="ECO:0000256" key="1">
    <source>
        <dbReference type="SAM" id="MobiDB-lite"/>
    </source>
</evidence>
<dbReference type="HOGENOM" id="CLU_1147090_0_0_1"/>
<dbReference type="AlphaFoldDB" id="A0A0D2HAQ9"/>
<proteinExistence type="predicted"/>
<accession>A0A0D2HAQ9</accession>
<feature type="region of interest" description="Disordered" evidence="1">
    <location>
        <begin position="1"/>
        <end position="219"/>
    </location>
</feature>
<name>A0A0D2HAQ9_9EURO</name>
<sequence>MFYSSTDTSQEEVEDTRSNGLNARMGQSASRPKKQPAAPAPEEEQEGWGLFHSGQATSVPEWTDSQQMHEEDLPSADTAPGNTEDISGEDETQQDPAARRDGASTHEDEDQTQSPASHVIDSAHDEQDDRSEGPDDEPNRPVEMSANGQNADPNPISSGEETADTQTPEPHENMAERETSNQGKDQTKEPRITESVPKPTLQANVGKHTATNSADRAPYTWFDMVIDLDDPKPLGPAGYFYGPSTMPELPPLGPKTSIHVL</sequence>
<organism evidence="2 3">
    <name type="scientific">Fonsecaea pedrosoi CBS 271.37</name>
    <dbReference type="NCBI Taxonomy" id="1442368"/>
    <lineage>
        <taxon>Eukaryota</taxon>
        <taxon>Fungi</taxon>
        <taxon>Dikarya</taxon>
        <taxon>Ascomycota</taxon>
        <taxon>Pezizomycotina</taxon>
        <taxon>Eurotiomycetes</taxon>
        <taxon>Chaetothyriomycetidae</taxon>
        <taxon>Chaetothyriales</taxon>
        <taxon>Herpotrichiellaceae</taxon>
        <taxon>Fonsecaea</taxon>
    </lineage>
</organism>
<feature type="compositionally biased region" description="Basic and acidic residues" evidence="1">
    <location>
        <begin position="169"/>
        <end position="192"/>
    </location>
</feature>
<dbReference type="VEuPathDB" id="FungiDB:Z517_04675"/>
<dbReference type="EMBL" id="KN846971">
    <property type="protein sequence ID" value="KIW81649.1"/>
    <property type="molecule type" value="Genomic_DNA"/>
</dbReference>
<feature type="compositionally biased region" description="Basic and acidic residues" evidence="1">
    <location>
        <begin position="97"/>
        <end position="106"/>
    </location>
</feature>
<dbReference type="Proteomes" id="UP000053029">
    <property type="component" value="Unassembled WGS sequence"/>
</dbReference>
<dbReference type="OrthoDB" id="4150311at2759"/>
<gene>
    <name evidence="2" type="ORF">Z517_04675</name>
</gene>
<protein>
    <submittedName>
        <fullName evidence="2">Uncharacterized protein</fullName>
    </submittedName>
</protein>